<evidence type="ECO:0008006" key="4">
    <source>
        <dbReference type="Google" id="ProtNLM"/>
    </source>
</evidence>
<organism evidence="2 3">
    <name type="scientific">Mixta theicola</name>
    <dbReference type="NCBI Taxonomy" id="1458355"/>
    <lineage>
        <taxon>Bacteria</taxon>
        <taxon>Pseudomonadati</taxon>
        <taxon>Pseudomonadota</taxon>
        <taxon>Gammaproteobacteria</taxon>
        <taxon>Enterobacterales</taxon>
        <taxon>Erwiniaceae</taxon>
        <taxon>Mixta</taxon>
    </lineage>
</organism>
<gene>
    <name evidence="2" type="ORF">COO59_12565</name>
</gene>
<keyword evidence="1" id="KW-0812">Transmembrane</keyword>
<accession>A0A2K1Q8U4</accession>
<keyword evidence="1" id="KW-1133">Transmembrane helix</keyword>
<comment type="caution">
    <text evidence="2">The sequence shown here is derived from an EMBL/GenBank/DDBJ whole genome shotgun (WGS) entry which is preliminary data.</text>
</comment>
<proteinExistence type="predicted"/>
<sequence>MSLLTTVTILLMALTTYFTRVAGYLLLRNRTLGPRTRAVMDAAPGCVLITVIAPHFVTTSPADLLALAISLLAAMRFSLLPVVAISVLATALLRHLL</sequence>
<dbReference type="EMBL" id="NWUO01000008">
    <property type="protein sequence ID" value="PNS11450.1"/>
    <property type="molecule type" value="Genomic_DNA"/>
</dbReference>
<feature type="transmembrane region" description="Helical" evidence="1">
    <location>
        <begin position="6"/>
        <end position="27"/>
    </location>
</feature>
<dbReference type="AlphaFoldDB" id="A0A2K1Q8U4"/>
<dbReference type="InterPro" id="IPR008407">
    <property type="entry name" value="Brnchd-chn_aa_trnsp_AzlD"/>
</dbReference>
<feature type="transmembrane region" description="Helical" evidence="1">
    <location>
        <begin position="39"/>
        <end position="58"/>
    </location>
</feature>
<dbReference type="OrthoDB" id="3078300at2"/>
<protein>
    <recommendedName>
        <fullName evidence="4">AzlD family protein</fullName>
    </recommendedName>
</protein>
<evidence type="ECO:0000313" key="2">
    <source>
        <dbReference type="EMBL" id="PNS11450.1"/>
    </source>
</evidence>
<evidence type="ECO:0000256" key="1">
    <source>
        <dbReference type="SAM" id="Phobius"/>
    </source>
</evidence>
<keyword evidence="3" id="KW-1185">Reference proteome</keyword>
<feature type="transmembrane region" description="Helical" evidence="1">
    <location>
        <begin position="64"/>
        <end position="93"/>
    </location>
</feature>
<dbReference type="Pfam" id="PF05437">
    <property type="entry name" value="AzlD"/>
    <property type="match status" value="1"/>
</dbReference>
<dbReference type="RefSeq" id="WP_103060136.1">
    <property type="nucleotide sequence ID" value="NZ_BSOF01000029.1"/>
</dbReference>
<dbReference type="Proteomes" id="UP000236345">
    <property type="component" value="Unassembled WGS sequence"/>
</dbReference>
<evidence type="ECO:0000313" key="3">
    <source>
        <dbReference type="Proteomes" id="UP000236345"/>
    </source>
</evidence>
<name>A0A2K1Q8U4_9GAMM</name>
<keyword evidence="1" id="KW-0472">Membrane</keyword>
<reference evidence="3" key="1">
    <citation type="submission" date="2017-09" db="EMBL/GenBank/DDBJ databases">
        <authorList>
            <person name="Palmer M."/>
            <person name="Steenkamp E.T."/>
            <person name="Coetzee M.P."/>
            <person name="Avontuur J.R."/>
            <person name="Van Zyl E."/>
            <person name="Chan W.-Y."/>
            <person name="Blom J."/>
            <person name="Venter S.N."/>
        </authorList>
    </citation>
    <scope>NUCLEOTIDE SEQUENCE [LARGE SCALE GENOMIC DNA]</scope>
    <source>
        <strain evidence="3">QC88-366</strain>
    </source>
</reference>